<keyword evidence="2" id="KW-1185">Reference proteome</keyword>
<dbReference type="AlphaFoldDB" id="A6DG43"/>
<dbReference type="eggNOG" id="COG4968">
    <property type="taxonomic scope" value="Bacteria"/>
</dbReference>
<dbReference type="Gene3D" id="3.30.700.10">
    <property type="entry name" value="Glycoprotein, Type 4 Pilin"/>
    <property type="match status" value="1"/>
</dbReference>
<protein>
    <submittedName>
        <fullName evidence="1">Uncharacterized protein</fullName>
    </submittedName>
</protein>
<name>A6DG43_9BACT</name>
<dbReference type="InterPro" id="IPR012902">
    <property type="entry name" value="N_methyl_site"/>
</dbReference>
<dbReference type="RefSeq" id="WP_007276890.1">
    <property type="nucleotide sequence ID" value="NZ_ABCK01000002.1"/>
</dbReference>
<dbReference type="OrthoDB" id="5296638at2"/>
<evidence type="ECO:0000313" key="1">
    <source>
        <dbReference type="EMBL" id="EDM29160.1"/>
    </source>
</evidence>
<dbReference type="EMBL" id="ABCK01000002">
    <property type="protein sequence ID" value="EDM29160.1"/>
    <property type="molecule type" value="Genomic_DNA"/>
</dbReference>
<reference evidence="1 2" key="1">
    <citation type="journal article" date="2010" name="J. Bacteriol.">
        <title>Genome sequence of Lentisphaera araneosa HTCC2155T, the type species of the order Lentisphaerales in the phylum Lentisphaerae.</title>
        <authorList>
            <person name="Thrash J.C."/>
            <person name="Cho J.C."/>
            <person name="Vergin K.L."/>
            <person name="Morris R.M."/>
            <person name="Giovannoni S.J."/>
        </authorList>
    </citation>
    <scope>NUCLEOTIDE SEQUENCE [LARGE SCALE GENOMIC DNA]</scope>
    <source>
        <strain evidence="1 2">HTCC2155</strain>
    </source>
</reference>
<dbReference type="PANTHER" id="PTHR30093:SF2">
    <property type="entry name" value="TYPE II SECRETION SYSTEM PROTEIN H"/>
    <property type="match status" value="1"/>
</dbReference>
<dbReference type="PANTHER" id="PTHR30093">
    <property type="entry name" value="GENERAL SECRETION PATHWAY PROTEIN G"/>
    <property type="match status" value="1"/>
</dbReference>
<dbReference type="SUPFAM" id="SSF54523">
    <property type="entry name" value="Pili subunits"/>
    <property type="match status" value="1"/>
</dbReference>
<dbReference type="STRING" id="313628.LNTAR_22259"/>
<comment type="caution">
    <text evidence="1">The sequence shown here is derived from an EMBL/GenBank/DDBJ whole genome shotgun (WGS) entry which is preliminary data.</text>
</comment>
<dbReference type="InterPro" id="IPR045584">
    <property type="entry name" value="Pilin-like"/>
</dbReference>
<organism evidence="1 2">
    <name type="scientific">Lentisphaera araneosa HTCC2155</name>
    <dbReference type="NCBI Taxonomy" id="313628"/>
    <lineage>
        <taxon>Bacteria</taxon>
        <taxon>Pseudomonadati</taxon>
        <taxon>Lentisphaerota</taxon>
        <taxon>Lentisphaeria</taxon>
        <taxon>Lentisphaerales</taxon>
        <taxon>Lentisphaeraceae</taxon>
        <taxon>Lentisphaera</taxon>
    </lineage>
</organism>
<gene>
    <name evidence="1" type="ORF">LNTAR_22259</name>
</gene>
<dbReference type="NCBIfam" id="TIGR02532">
    <property type="entry name" value="IV_pilin_GFxxxE"/>
    <property type="match status" value="1"/>
</dbReference>
<proteinExistence type="predicted"/>
<dbReference type="Proteomes" id="UP000004947">
    <property type="component" value="Unassembled WGS sequence"/>
</dbReference>
<sequence>MKTKFTLIELLVVVAIIGILASLLLPSLGKARKNAKKASCINNMKQLGIINYLYSDDNNDYFPARDRNNHISYDDFLAGYDTRESLTTAEMQATSAPGAEMYECPSSIFTVENKRSYAINGKGNGAQLKFLGISGNAPSPNSKKISAINQSSSTIAYGETGGSSSIMGSRNNDITIAHFMNNSLFVSLTHGGKEYHDSKSNYLMVDSHVESKAFNSTLVNLGGGMATTDDVTGSYWDAEK</sequence>
<accession>A6DG43</accession>
<evidence type="ECO:0000313" key="2">
    <source>
        <dbReference type="Proteomes" id="UP000004947"/>
    </source>
</evidence>